<dbReference type="Pfam" id="PF00069">
    <property type="entry name" value="Pkinase"/>
    <property type="match status" value="1"/>
</dbReference>
<evidence type="ECO:0000256" key="7">
    <source>
        <dbReference type="SAM" id="MobiDB-lite"/>
    </source>
</evidence>
<feature type="domain" description="Protein kinase" evidence="8">
    <location>
        <begin position="99"/>
        <end position="450"/>
    </location>
</feature>
<evidence type="ECO:0000256" key="2">
    <source>
        <dbReference type="ARBA" id="ARBA00022679"/>
    </source>
</evidence>
<dbReference type="GO" id="GO:0004674">
    <property type="term" value="F:protein serine/threonine kinase activity"/>
    <property type="evidence" value="ECO:0007669"/>
    <property type="project" value="UniProtKB-KW"/>
</dbReference>
<dbReference type="PANTHER" id="PTHR24058:SF28">
    <property type="entry name" value="SERINE_THREONINE-PROTEIN KINASE MINIBRAIN"/>
    <property type="match status" value="1"/>
</dbReference>
<dbReference type="SMART" id="SM00220">
    <property type="entry name" value="S_TKc"/>
    <property type="match status" value="1"/>
</dbReference>
<evidence type="ECO:0000256" key="6">
    <source>
        <dbReference type="PROSITE-ProRule" id="PRU10141"/>
    </source>
</evidence>
<reference evidence="9" key="1">
    <citation type="submission" date="2021-01" db="EMBL/GenBank/DDBJ databases">
        <authorList>
            <person name="Corre E."/>
            <person name="Pelletier E."/>
            <person name="Niang G."/>
            <person name="Scheremetjew M."/>
            <person name="Finn R."/>
            <person name="Kale V."/>
            <person name="Holt S."/>
            <person name="Cochrane G."/>
            <person name="Meng A."/>
            <person name="Brown T."/>
            <person name="Cohen L."/>
        </authorList>
    </citation>
    <scope>NUCLEOTIDE SEQUENCE</scope>
    <source>
        <strain evidence="9">CCMP1243</strain>
    </source>
</reference>
<dbReference type="PROSITE" id="PS00108">
    <property type="entry name" value="PROTEIN_KINASE_ST"/>
    <property type="match status" value="1"/>
</dbReference>
<keyword evidence="2" id="KW-0808">Transferase</keyword>
<dbReference type="AlphaFoldDB" id="A0A7S2SRK8"/>
<proteinExistence type="predicted"/>
<dbReference type="InterPro" id="IPR008271">
    <property type="entry name" value="Ser/Thr_kinase_AS"/>
</dbReference>
<dbReference type="Gene3D" id="1.10.510.10">
    <property type="entry name" value="Transferase(Phosphotransferase) domain 1"/>
    <property type="match status" value="1"/>
</dbReference>
<dbReference type="PROSITE" id="PS50011">
    <property type="entry name" value="PROTEIN_KINASE_DOM"/>
    <property type="match status" value="1"/>
</dbReference>
<dbReference type="InterPro" id="IPR011009">
    <property type="entry name" value="Kinase-like_dom_sf"/>
</dbReference>
<evidence type="ECO:0000256" key="5">
    <source>
        <dbReference type="ARBA" id="ARBA00022840"/>
    </source>
</evidence>
<evidence type="ECO:0000256" key="1">
    <source>
        <dbReference type="ARBA" id="ARBA00022527"/>
    </source>
</evidence>
<feature type="compositionally biased region" description="Low complexity" evidence="7">
    <location>
        <begin position="351"/>
        <end position="364"/>
    </location>
</feature>
<dbReference type="EMBL" id="HBHJ01028377">
    <property type="protein sequence ID" value="CAD9707798.1"/>
    <property type="molecule type" value="Transcribed_RNA"/>
</dbReference>
<accession>A0A7S2SRK8</accession>
<dbReference type="InterPro" id="IPR017441">
    <property type="entry name" value="Protein_kinase_ATP_BS"/>
</dbReference>
<evidence type="ECO:0000256" key="4">
    <source>
        <dbReference type="ARBA" id="ARBA00022777"/>
    </source>
</evidence>
<dbReference type="PROSITE" id="PS00107">
    <property type="entry name" value="PROTEIN_KINASE_ATP"/>
    <property type="match status" value="1"/>
</dbReference>
<keyword evidence="3 6" id="KW-0547">Nucleotide-binding</keyword>
<dbReference type="InterPro" id="IPR000719">
    <property type="entry name" value="Prot_kinase_dom"/>
</dbReference>
<keyword evidence="5 6" id="KW-0067">ATP-binding</keyword>
<feature type="region of interest" description="Disordered" evidence="7">
    <location>
        <begin position="456"/>
        <end position="505"/>
    </location>
</feature>
<dbReference type="SUPFAM" id="SSF56112">
    <property type="entry name" value="Protein kinase-like (PK-like)"/>
    <property type="match status" value="1"/>
</dbReference>
<feature type="compositionally biased region" description="Gly residues" evidence="7">
    <location>
        <begin position="365"/>
        <end position="376"/>
    </location>
</feature>
<dbReference type="Gene3D" id="3.30.200.20">
    <property type="entry name" value="Phosphorylase Kinase, domain 1"/>
    <property type="match status" value="1"/>
</dbReference>
<name>A0A7S2SRK8_9STRA</name>
<dbReference type="PANTHER" id="PTHR24058">
    <property type="entry name" value="DUAL SPECIFICITY PROTEIN KINASE"/>
    <property type="match status" value="1"/>
</dbReference>
<feature type="binding site" evidence="6">
    <location>
        <position position="128"/>
    </location>
    <ligand>
        <name>ATP</name>
        <dbReference type="ChEBI" id="CHEBI:30616"/>
    </ligand>
</feature>
<feature type="region of interest" description="Disordered" evidence="7">
    <location>
        <begin position="351"/>
        <end position="380"/>
    </location>
</feature>
<keyword evidence="4" id="KW-0418">Kinase</keyword>
<dbReference type="GO" id="GO:0005524">
    <property type="term" value="F:ATP binding"/>
    <property type="evidence" value="ECO:0007669"/>
    <property type="project" value="UniProtKB-UniRule"/>
</dbReference>
<evidence type="ECO:0000259" key="8">
    <source>
        <dbReference type="PROSITE" id="PS50011"/>
    </source>
</evidence>
<organism evidence="9">
    <name type="scientific">Rhizochromulina marina</name>
    <dbReference type="NCBI Taxonomy" id="1034831"/>
    <lineage>
        <taxon>Eukaryota</taxon>
        <taxon>Sar</taxon>
        <taxon>Stramenopiles</taxon>
        <taxon>Ochrophyta</taxon>
        <taxon>Dictyochophyceae</taxon>
        <taxon>Rhizochromulinales</taxon>
        <taxon>Rhizochromulina</taxon>
    </lineage>
</organism>
<evidence type="ECO:0000256" key="3">
    <source>
        <dbReference type="ARBA" id="ARBA00022741"/>
    </source>
</evidence>
<gene>
    <name evidence="9" type="ORF">RMAR1173_LOCUS18789</name>
</gene>
<sequence length="652" mass="72169">MGFCYVSERERWRSLLLLVWKRGSLQDMPEKVLQRIAEYSAPPWPTQPLRKLTLNLINTYTGINESYYTAKKKWTASQLSSGGNFQWSEGMNLVLDGRYQLKTQIGHGAFGVVMRALDLQTGQHVAIKIIKAKRAYSQQARREIKLLQDLRAADPEGRSNVVELRGHFVYPNPGVGHHECLVFEMLSSNLYTLLEQVSFHGFSLILVRKFAESLLNSLAFLARSDVRVIHTDIKPENICIRNPRRSAIKLIDLGSSCREGQQLYSYIQSRYYRSPEVLLGYGYTVAIDTWSLACVLVEMHTGQPLFSGEDQIDQLRKIMQLCGPPPDEMIDSYPAHKRKLLFLDNNESPSSSLRSASSSAADAAAGGGGGGGGGGTASMRRWVPLDGLKPSRSLATILGVTTGGPHGRWKDEDGHTEADYLKFQDLIERMLVYSPDQRLNPEDGLRHPFVSNQFDSHPPAASAMPPPVAAAPGGSGHLVDMETEDPGAPEPPPSSGRMRTRQQQRNFMAERAVSAATAAAAAADAAAAAGGDEPLRPARKMKVEKKAAADPTTHISQQHHVELSTALHEIGCPESQLKKALDWDSISELLERFTMMDESALLEARRRFAAFVDQPLRTRRDRALRHLLDLLRETGSNAKMEVEPDLSMTPAP</sequence>
<protein>
    <recommendedName>
        <fullName evidence="8">Protein kinase domain-containing protein</fullName>
    </recommendedName>
</protein>
<evidence type="ECO:0000313" key="9">
    <source>
        <dbReference type="EMBL" id="CAD9707798.1"/>
    </source>
</evidence>
<keyword evidence="1" id="KW-0723">Serine/threonine-protein kinase</keyword>
<dbReference type="InterPro" id="IPR050494">
    <property type="entry name" value="Ser_Thr_dual-spec_kinase"/>
</dbReference>